<dbReference type="Pfam" id="PF26078">
    <property type="entry name" value="Baseplate_J_M"/>
    <property type="match status" value="1"/>
</dbReference>
<evidence type="ECO:0000313" key="3">
    <source>
        <dbReference type="EMBL" id="GGR00342.1"/>
    </source>
</evidence>
<organism evidence="3 4">
    <name type="scientific">Deinococcus ruber</name>
    <dbReference type="NCBI Taxonomy" id="1848197"/>
    <lineage>
        <taxon>Bacteria</taxon>
        <taxon>Thermotogati</taxon>
        <taxon>Deinococcota</taxon>
        <taxon>Deinococci</taxon>
        <taxon>Deinococcales</taxon>
        <taxon>Deinococcaceae</taxon>
        <taxon>Deinococcus</taxon>
    </lineage>
</organism>
<evidence type="ECO:0008006" key="5">
    <source>
        <dbReference type="Google" id="ProtNLM"/>
    </source>
</evidence>
<accession>A0A918C099</accession>
<feature type="domain" description="Baseplate J-like central" evidence="2">
    <location>
        <begin position="208"/>
        <end position="276"/>
    </location>
</feature>
<comment type="caution">
    <text evidence="3">The sequence shown here is derived from an EMBL/GenBank/DDBJ whole genome shotgun (WGS) entry which is preliminary data.</text>
</comment>
<evidence type="ECO:0000259" key="2">
    <source>
        <dbReference type="Pfam" id="PF26078"/>
    </source>
</evidence>
<dbReference type="RefSeq" id="WP_189088559.1">
    <property type="nucleotide sequence ID" value="NZ_BMQL01000004.1"/>
</dbReference>
<reference evidence="3" key="2">
    <citation type="submission" date="2020-09" db="EMBL/GenBank/DDBJ databases">
        <authorList>
            <person name="Sun Q."/>
            <person name="Ohkuma M."/>
        </authorList>
    </citation>
    <scope>NUCLEOTIDE SEQUENCE</scope>
    <source>
        <strain evidence="3">JCM 31311</strain>
    </source>
</reference>
<evidence type="ECO:0000259" key="1">
    <source>
        <dbReference type="Pfam" id="PF04865"/>
    </source>
</evidence>
<dbReference type="EMBL" id="BMQL01000004">
    <property type="protein sequence ID" value="GGR00342.1"/>
    <property type="molecule type" value="Genomic_DNA"/>
</dbReference>
<dbReference type="InterPro" id="IPR058531">
    <property type="entry name" value="Baseplate_J_M"/>
</dbReference>
<dbReference type="InterPro" id="IPR052399">
    <property type="entry name" value="Phage_Baseplate_Assmbl_Protein"/>
</dbReference>
<dbReference type="PANTHER" id="PTHR37829">
    <property type="entry name" value="PHAGE-LIKE ELEMENT PBSX PROTEIN XKDT"/>
    <property type="match status" value="1"/>
</dbReference>
<dbReference type="Proteomes" id="UP000603865">
    <property type="component" value="Unassembled WGS sequence"/>
</dbReference>
<name>A0A918C099_9DEIO</name>
<evidence type="ECO:0000313" key="4">
    <source>
        <dbReference type="Proteomes" id="UP000603865"/>
    </source>
</evidence>
<dbReference type="PANTHER" id="PTHR37829:SF3">
    <property type="entry name" value="PROTEIN JAYE-RELATED"/>
    <property type="match status" value="1"/>
</dbReference>
<gene>
    <name evidence="3" type="ORF">GCM10008957_11400</name>
</gene>
<dbReference type="Pfam" id="PF04865">
    <property type="entry name" value="Baseplate_J"/>
    <property type="match status" value="1"/>
</dbReference>
<dbReference type="AlphaFoldDB" id="A0A918C099"/>
<sequence length="367" mass="38318">MALDDLTRSRTREQVVARMLNVLSSSQLLNTFQPTSYLPGGTLRTLLEIQGEAQADTERTVAGLAAGGYLETAAGQWLDALVTSHYGLARQQSGFAQGNVLISCAALSGPYDLTAGAVIVGTLSGLRYVSTTAVTVPAGGTVLLPVQAEQAGSAYNVPIGTITLLHTPQPGLSITNAADWLTVAGVDAESDGALRVRAALRWAERGGGATADAYRSWALSASASVDQVRVLDEHPRGQGTVDVVLWGSGGIGRDVVAAVNSYVQFRRPLTADVQVYSATPRTLTFTLELYAPGTDPARVQADVLTNLGALQQAALIGSVFYRSEIVEAAMTVPGVLDARAPMVPETMVLGATEALLLAPMLSLRSTP</sequence>
<proteinExistence type="predicted"/>
<keyword evidence="4" id="KW-1185">Reference proteome</keyword>
<protein>
    <recommendedName>
        <fullName evidence="5">Baseplate protein J-like domain-containing protein</fullName>
    </recommendedName>
</protein>
<dbReference type="InterPro" id="IPR006949">
    <property type="entry name" value="Barrel_Baseplate_J-like"/>
</dbReference>
<feature type="domain" description="Baseplate protein J-like barrel" evidence="1">
    <location>
        <begin position="114"/>
        <end position="181"/>
    </location>
</feature>
<reference evidence="3" key="1">
    <citation type="journal article" date="2014" name="Int. J. Syst. Evol. Microbiol.">
        <title>Complete genome sequence of Corynebacterium casei LMG S-19264T (=DSM 44701T), isolated from a smear-ripened cheese.</title>
        <authorList>
            <consortium name="US DOE Joint Genome Institute (JGI-PGF)"/>
            <person name="Walter F."/>
            <person name="Albersmeier A."/>
            <person name="Kalinowski J."/>
            <person name="Ruckert C."/>
        </authorList>
    </citation>
    <scope>NUCLEOTIDE SEQUENCE</scope>
    <source>
        <strain evidence="3">JCM 31311</strain>
    </source>
</reference>